<organism evidence="7 8">
    <name type="scientific">Clytia hemisphaerica</name>
    <dbReference type="NCBI Taxonomy" id="252671"/>
    <lineage>
        <taxon>Eukaryota</taxon>
        <taxon>Metazoa</taxon>
        <taxon>Cnidaria</taxon>
        <taxon>Hydrozoa</taxon>
        <taxon>Hydroidolina</taxon>
        <taxon>Leptothecata</taxon>
        <taxon>Obeliida</taxon>
        <taxon>Clytiidae</taxon>
        <taxon>Clytia</taxon>
    </lineage>
</organism>
<feature type="transmembrane region" description="Helical" evidence="5">
    <location>
        <begin position="255"/>
        <end position="279"/>
    </location>
</feature>
<feature type="transmembrane region" description="Helical" evidence="5">
    <location>
        <begin position="291"/>
        <end position="314"/>
    </location>
</feature>
<keyword evidence="8" id="KW-1185">Reference proteome</keyword>
<reference evidence="7" key="1">
    <citation type="submission" date="2021-01" db="UniProtKB">
        <authorList>
            <consortium name="EnsemblMetazoa"/>
        </authorList>
    </citation>
    <scope>IDENTIFICATION</scope>
</reference>
<dbReference type="GO" id="GO:0015179">
    <property type="term" value="F:L-amino acid transmembrane transporter activity"/>
    <property type="evidence" value="ECO:0007669"/>
    <property type="project" value="TreeGrafter"/>
</dbReference>
<feature type="domain" description="Amino acid transporter transmembrane" evidence="6">
    <location>
        <begin position="66"/>
        <end position="455"/>
    </location>
</feature>
<evidence type="ECO:0000256" key="2">
    <source>
        <dbReference type="ARBA" id="ARBA00022692"/>
    </source>
</evidence>
<protein>
    <recommendedName>
        <fullName evidence="6">Amino acid transporter transmembrane domain-containing protein</fullName>
    </recommendedName>
</protein>
<keyword evidence="4 5" id="KW-0472">Membrane</keyword>
<dbReference type="EnsemblMetazoa" id="CLYHEMT020169.1">
    <property type="protein sequence ID" value="CLYHEMP020169.1"/>
    <property type="gene ID" value="CLYHEMG020169"/>
</dbReference>
<dbReference type="PANTHER" id="PTHR22950:SF703">
    <property type="entry name" value="AMINO ACID TRANSPORTER TRANSMEMBRANE DOMAIN-CONTAINING PROTEIN"/>
    <property type="match status" value="1"/>
</dbReference>
<feature type="transmembrane region" description="Helical" evidence="5">
    <location>
        <begin position="65"/>
        <end position="89"/>
    </location>
</feature>
<proteinExistence type="predicted"/>
<dbReference type="OrthoDB" id="655540at2759"/>
<feature type="transmembrane region" description="Helical" evidence="5">
    <location>
        <begin position="95"/>
        <end position="116"/>
    </location>
</feature>
<evidence type="ECO:0000256" key="5">
    <source>
        <dbReference type="SAM" id="Phobius"/>
    </source>
</evidence>
<keyword evidence="2 5" id="KW-0812">Transmembrane</keyword>
<feature type="transmembrane region" description="Helical" evidence="5">
    <location>
        <begin position="438"/>
        <end position="460"/>
    </location>
</feature>
<dbReference type="AlphaFoldDB" id="A0A7M5XA86"/>
<feature type="transmembrane region" description="Helical" evidence="5">
    <location>
        <begin position="381"/>
        <end position="401"/>
    </location>
</feature>
<feature type="transmembrane region" description="Helical" evidence="5">
    <location>
        <begin position="339"/>
        <end position="360"/>
    </location>
</feature>
<keyword evidence="3 5" id="KW-1133">Transmembrane helix</keyword>
<sequence length="481" mass="52517">MGDKNKDFNYGYQPLDEFAQEGDGSGVHDKLTESYELENIDKNKSNDGLGALEEKPASETNANGLGVMTAAIFIVGEICGAGAISFPAALSKTGIYGLFLIVVVVFACVYAGLLLGHSWKRIDEQRQNKDPLRDPYPYMGEVAVGRKFRHFITVTLNVQLFLTCVVYLLLAAEIVGSFVSFHVGHIHQQGNLRLWLIILACIITPLTWLGTPKDFWFVAVAAAGSTTLALLLVWIKYGMIAPEDLGAVEKAPVTLGSFASAFGTFVFGFTGASLFPTIQSDMRNPGEFSKAAYLGYLGIFLLYVPTALGGYFVLGKDIRSSILRTLSHYDKVHHSSRSIVSIAECLFAAHFVTGFVLMLNPCLQQLGEFFKVPHKFCFQRVALRSLAMLAILVSCEIFPQFGPIVDLVGGSINVLLCFVFPITIYLKLFPETTTKSKLVMAAIIIFAVLGGTASTVSNAWNISKEFHKLYFAKGATGHPEV</sequence>
<dbReference type="InterPro" id="IPR013057">
    <property type="entry name" value="AA_transpt_TM"/>
</dbReference>
<dbReference type="PANTHER" id="PTHR22950">
    <property type="entry name" value="AMINO ACID TRANSPORTER"/>
    <property type="match status" value="1"/>
</dbReference>
<dbReference type="GO" id="GO:0005774">
    <property type="term" value="C:vacuolar membrane"/>
    <property type="evidence" value="ECO:0007669"/>
    <property type="project" value="TreeGrafter"/>
</dbReference>
<feature type="transmembrane region" description="Helical" evidence="5">
    <location>
        <begin position="216"/>
        <end position="235"/>
    </location>
</feature>
<feature type="transmembrane region" description="Helical" evidence="5">
    <location>
        <begin position="151"/>
        <end position="172"/>
    </location>
</feature>
<evidence type="ECO:0000313" key="7">
    <source>
        <dbReference type="EnsemblMetazoa" id="CLYHEMP020169.1"/>
    </source>
</evidence>
<dbReference type="Pfam" id="PF01490">
    <property type="entry name" value="Aa_trans"/>
    <property type="match status" value="1"/>
</dbReference>
<evidence type="ECO:0000259" key="6">
    <source>
        <dbReference type="Pfam" id="PF01490"/>
    </source>
</evidence>
<evidence type="ECO:0000313" key="8">
    <source>
        <dbReference type="Proteomes" id="UP000594262"/>
    </source>
</evidence>
<name>A0A7M5XA86_9CNID</name>
<dbReference type="Proteomes" id="UP000594262">
    <property type="component" value="Unplaced"/>
</dbReference>
<feature type="transmembrane region" description="Helical" evidence="5">
    <location>
        <begin position="192"/>
        <end position="209"/>
    </location>
</feature>
<evidence type="ECO:0000256" key="4">
    <source>
        <dbReference type="ARBA" id="ARBA00023136"/>
    </source>
</evidence>
<accession>A0A7M5XA86</accession>
<evidence type="ECO:0000256" key="3">
    <source>
        <dbReference type="ARBA" id="ARBA00022989"/>
    </source>
</evidence>
<comment type="subcellular location">
    <subcellularLocation>
        <location evidence="1">Membrane</location>
        <topology evidence="1">Multi-pass membrane protein</topology>
    </subcellularLocation>
</comment>
<feature type="transmembrane region" description="Helical" evidence="5">
    <location>
        <begin position="407"/>
        <end position="426"/>
    </location>
</feature>
<dbReference type="RefSeq" id="XP_066921108.1">
    <property type="nucleotide sequence ID" value="XM_067065007.1"/>
</dbReference>
<dbReference type="Gene3D" id="1.20.1740.10">
    <property type="entry name" value="Amino acid/polyamine transporter I"/>
    <property type="match status" value="1"/>
</dbReference>
<evidence type="ECO:0000256" key="1">
    <source>
        <dbReference type="ARBA" id="ARBA00004141"/>
    </source>
</evidence>
<dbReference type="GeneID" id="136808478"/>